<keyword evidence="2" id="KW-1003">Cell membrane</keyword>
<dbReference type="Pfam" id="PF23577">
    <property type="entry name" value="LysM_RLK"/>
    <property type="match status" value="1"/>
</dbReference>
<evidence type="ECO:0000256" key="2">
    <source>
        <dbReference type="ARBA" id="ARBA00022475"/>
    </source>
</evidence>
<dbReference type="EMBL" id="JBANQN010000001">
    <property type="protein sequence ID" value="KAK6804888.1"/>
    <property type="molecule type" value="Genomic_DNA"/>
</dbReference>
<evidence type="ECO:0000313" key="10">
    <source>
        <dbReference type="Proteomes" id="UP001371456"/>
    </source>
</evidence>
<dbReference type="PANTHER" id="PTHR46204:SF9">
    <property type="entry name" value="CHITIN ELICITOR RECEPTOR KINASE 1-LIKE ISOFORM X1"/>
    <property type="match status" value="1"/>
</dbReference>
<keyword evidence="5" id="KW-1133">Transmembrane helix</keyword>
<dbReference type="Proteomes" id="UP001371456">
    <property type="component" value="Unassembled WGS sequence"/>
</dbReference>
<evidence type="ECO:0000256" key="5">
    <source>
        <dbReference type="ARBA" id="ARBA00022989"/>
    </source>
</evidence>
<comment type="subcellular location">
    <subcellularLocation>
        <location evidence="1">Cell membrane</location>
        <topology evidence="1">Single-pass membrane protein</topology>
    </subcellularLocation>
</comment>
<gene>
    <name evidence="9" type="ORF">RDI58_002672</name>
</gene>
<name>A0AAN8UBV2_SOLBU</name>
<dbReference type="InterPro" id="IPR057097">
    <property type="entry name" value="LysM_RLK3/10"/>
</dbReference>
<protein>
    <recommendedName>
        <fullName evidence="8">LYK3/RLK10-like LysM domain-containing protein</fullName>
    </recommendedName>
</protein>
<feature type="domain" description="LYK3/RLK10-like LysM" evidence="8">
    <location>
        <begin position="25"/>
        <end position="68"/>
    </location>
</feature>
<keyword evidence="4" id="KW-0732">Signal</keyword>
<evidence type="ECO:0000256" key="4">
    <source>
        <dbReference type="ARBA" id="ARBA00022729"/>
    </source>
</evidence>
<evidence type="ECO:0000313" key="9">
    <source>
        <dbReference type="EMBL" id="KAK6804888.1"/>
    </source>
</evidence>
<dbReference type="GO" id="GO:0005886">
    <property type="term" value="C:plasma membrane"/>
    <property type="evidence" value="ECO:0007669"/>
    <property type="project" value="UniProtKB-SubCell"/>
</dbReference>
<dbReference type="AlphaFoldDB" id="A0AAN8UBV2"/>
<evidence type="ECO:0000256" key="1">
    <source>
        <dbReference type="ARBA" id="ARBA00004162"/>
    </source>
</evidence>
<keyword evidence="3" id="KW-0812">Transmembrane</keyword>
<keyword evidence="10" id="KW-1185">Reference proteome</keyword>
<keyword evidence="6" id="KW-0472">Membrane</keyword>
<accession>A0AAN8UBV2</accession>
<organism evidence="9 10">
    <name type="scientific">Solanum bulbocastanum</name>
    <name type="common">Wild potato</name>
    <dbReference type="NCBI Taxonomy" id="147425"/>
    <lineage>
        <taxon>Eukaryota</taxon>
        <taxon>Viridiplantae</taxon>
        <taxon>Streptophyta</taxon>
        <taxon>Embryophyta</taxon>
        <taxon>Tracheophyta</taxon>
        <taxon>Spermatophyta</taxon>
        <taxon>Magnoliopsida</taxon>
        <taxon>eudicotyledons</taxon>
        <taxon>Gunneridae</taxon>
        <taxon>Pentapetalae</taxon>
        <taxon>asterids</taxon>
        <taxon>lamiids</taxon>
        <taxon>Solanales</taxon>
        <taxon>Solanaceae</taxon>
        <taxon>Solanoideae</taxon>
        <taxon>Solaneae</taxon>
        <taxon>Solanum</taxon>
    </lineage>
</organism>
<evidence type="ECO:0000256" key="7">
    <source>
        <dbReference type="ARBA" id="ARBA00023157"/>
    </source>
</evidence>
<dbReference type="InterPro" id="IPR044812">
    <property type="entry name" value="CERK1/LYK3-like"/>
</dbReference>
<evidence type="ECO:0000256" key="3">
    <source>
        <dbReference type="ARBA" id="ARBA00022692"/>
    </source>
</evidence>
<reference evidence="9 10" key="1">
    <citation type="submission" date="2024-02" db="EMBL/GenBank/DDBJ databases">
        <title>de novo genome assembly of Solanum bulbocastanum strain 11H21.</title>
        <authorList>
            <person name="Hosaka A.J."/>
        </authorList>
    </citation>
    <scope>NUCLEOTIDE SEQUENCE [LARGE SCALE GENOMIC DNA]</scope>
    <source>
        <tissue evidence="9">Young leaves</tissue>
    </source>
</reference>
<proteinExistence type="predicted"/>
<keyword evidence="7" id="KW-1015">Disulfide bond</keyword>
<sequence>MTALNVIVNCSCGNQHISKDYSLFLTYPMFPGENLTSLALATKTSSKLIQMYNPGDNFSAGTGLLYIPTRDKFGNYPPMPTGDLSDGALAGFLGIAVDKSTEFSYKELAQ</sequence>
<dbReference type="GO" id="GO:0045087">
    <property type="term" value="P:innate immune response"/>
    <property type="evidence" value="ECO:0007669"/>
    <property type="project" value="InterPro"/>
</dbReference>
<evidence type="ECO:0000256" key="6">
    <source>
        <dbReference type="ARBA" id="ARBA00023136"/>
    </source>
</evidence>
<evidence type="ECO:0000259" key="8">
    <source>
        <dbReference type="Pfam" id="PF23577"/>
    </source>
</evidence>
<comment type="caution">
    <text evidence="9">The sequence shown here is derived from an EMBL/GenBank/DDBJ whole genome shotgun (WGS) entry which is preliminary data.</text>
</comment>
<dbReference type="GO" id="GO:0019199">
    <property type="term" value="F:transmembrane receptor protein kinase activity"/>
    <property type="evidence" value="ECO:0007669"/>
    <property type="project" value="InterPro"/>
</dbReference>
<dbReference type="PANTHER" id="PTHR46204">
    <property type="entry name" value="CHITIN ELICITOR RECEPTOR KINASE 1-RELATED"/>
    <property type="match status" value="1"/>
</dbReference>